<keyword evidence="4" id="KW-0443">Lipid metabolism</keyword>
<dbReference type="GO" id="GO:0009313">
    <property type="term" value="P:oligosaccharide catabolic process"/>
    <property type="evidence" value="ECO:0007669"/>
    <property type="project" value="TreeGrafter"/>
</dbReference>
<dbReference type="GO" id="GO:0004308">
    <property type="term" value="F:exo-alpha-sialidase activity"/>
    <property type="evidence" value="ECO:0007669"/>
    <property type="project" value="UniProtKB-EC"/>
</dbReference>
<evidence type="ECO:0000256" key="5">
    <source>
        <dbReference type="ARBA" id="ARBA00023277"/>
    </source>
</evidence>
<keyword evidence="6" id="KW-0326">Glycosidase</keyword>
<dbReference type="InterPro" id="IPR026856">
    <property type="entry name" value="Sialidase_fam"/>
</dbReference>
<keyword evidence="4" id="KW-0442">Lipid degradation</keyword>
<dbReference type="GO" id="GO:0016020">
    <property type="term" value="C:membrane"/>
    <property type="evidence" value="ECO:0007669"/>
    <property type="project" value="TreeGrafter"/>
</dbReference>
<comment type="catalytic activity">
    <reaction evidence="1">
        <text>Hydrolysis of alpha-(2-&gt;3)-, alpha-(2-&gt;6)-, alpha-(2-&gt;8)- glycosidic linkages of terminal sialic acid residues in oligosaccharides, glycoproteins, glycolipids, colominic acid and synthetic substrates.</text>
        <dbReference type="EC" id="3.2.1.18"/>
    </reaction>
</comment>
<evidence type="ECO:0000313" key="8">
    <source>
        <dbReference type="EMBL" id="CAK6953470.1"/>
    </source>
</evidence>
<evidence type="ECO:0000313" key="9">
    <source>
        <dbReference type="Proteomes" id="UP001314229"/>
    </source>
</evidence>
<dbReference type="Pfam" id="PF13088">
    <property type="entry name" value="BNR_2"/>
    <property type="match status" value="1"/>
</dbReference>
<comment type="caution">
    <text evidence="8">The sequence shown here is derived from an EMBL/GenBank/DDBJ whole genome shotgun (WGS) entry which is preliminary data.</text>
</comment>
<sequence length="365" mass="41330">MSNNNLNDCKQEPYRETVFRQRVYRIPALIYISDDNILAFAENRKTTDDTSTVTLDMKTGKWKELKPVNKAHLDGYRPMNPCPVYDKKSKTLFLFFICVDGTVSEWEQIKSGINKTRLCYIKSKDDGQNWSQVTDLTEELDEIKQWATFGVGPGHGIQMERGRLIVPLYAYYHHIICCMSSSNVFCLYSDDQGNTWKLGHKLGKKSNECQMAEVFDDEGNSIIYCNAHSKKCHRVEAVSSNKGEDFRILPSGALVETGGGCQGSVVSFPAQSEGAHAGQNKWLLFSHPTDKCHRVNLGVYLNRSPQKPNKWSKLRIINHGPSGYSDLAYIGDGWFVCLMECGEKTETEQIACKVFSYKEVELGIK</sequence>
<dbReference type="PANTHER" id="PTHR10628">
    <property type="entry name" value="SIALIDASE"/>
    <property type="match status" value="1"/>
</dbReference>
<evidence type="ECO:0000256" key="4">
    <source>
        <dbReference type="ARBA" id="ARBA00022963"/>
    </source>
</evidence>
<evidence type="ECO:0000256" key="2">
    <source>
        <dbReference type="ARBA" id="ARBA00009348"/>
    </source>
</evidence>
<dbReference type="PANTHER" id="PTHR10628:SF23">
    <property type="entry name" value="SIALIDASE-3"/>
    <property type="match status" value="1"/>
</dbReference>
<dbReference type="GO" id="GO:0005737">
    <property type="term" value="C:cytoplasm"/>
    <property type="evidence" value="ECO:0007669"/>
    <property type="project" value="TreeGrafter"/>
</dbReference>
<dbReference type="SUPFAM" id="SSF50939">
    <property type="entry name" value="Sialidases"/>
    <property type="match status" value="1"/>
</dbReference>
<organism evidence="8 9">
    <name type="scientific">Scomber scombrus</name>
    <name type="common">Atlantic mackerel</name>
    <name type="synonym">Scomber vernalis</name>
    <dbReference type="NCBI Taxonomy" id="13677"/>
    <lineage>
        <taxon>Eukaryota</taxon>
        <taxon>Metazoa</taxon>
        <taxon>Chordata</taxon>
        <taxon>Craniata</taxon>
        <taxon>Vertebrata</taxon>
        <taxon>Euteleostomi</taxon>
        <taxon>Actinopterygii</taxon>
        <taxon>Neopterygii</taxon>
        <taxon>Teleostei</taxon>
        <taxon>Neoteleostei</taxon>
        <taxon>Acanthomorphata</taxon>
        <taxon>Pelagiaria</taxon>
        <taxon>Scombriformes</taxon>
        <taxon>Scombridae</taxon>
        <taxon>Scomber</taxon>
    </lineage>
</organism>
<evidence type="ECO:0000256" key="3">
    <source>
        <dbReference type="ARBA" id="ARBA00012733"/>
    </source>
</evidence>
<dbReference type="GO" id="GO:0006689">
    <property type="term" value="P:ganglioside catabolic process"/>
    <property type="evidence" value="ECO:0007669"/>
    <property type="project" value="TreeGrafter"/>
</dbReference>
<dbReference type="Proteomes" id="UP001314229">
    <property type="component" value="Unassembled WGS sequence"/>
</dbReference>
<keyword evidence="5" id="KW-0119">Carbohydrate metabolism</keyword>
<proteinExistence type="inferred from homology"/>
<accession>A0AAV1N3D7</accession>
<dbReference type="Gene3D" id="2.120.10.10">
    <property type="match status" value="1"/>
</dbReference>
<keyword evidence="6" id="KW-0378">Hydrolase</keyword>
<feature type="domain" description="Sialidase" evidence="7">
    <location>
        <begin position="40"/>
        <end position="333"/>
    </location>
</feature>
<comment type="similarity">
    <text evidence="2">Belongs to the glycosyl hydrolase 33 family.</text>
</comment>
<dbReference type="InterPro" id="IPR011040">
    <property type="entry name" value="Sialidase"/>
</dbReference>
<name>A0AAV1N3D7_SCOSC</name>
<dbReference type="EMBL" id="CAWUFR010000013">
    <property type="protein sequence ID" value="CAK6953470.1"/>
    <property type="molecule type" value="Genomic_DNA"/>
</dbReference>
<gene>
    <name evidence="8" type="ORF">FSCOSCO3_A001671</name>
</gene>
<reference evidence="8 9" key="1">
    <citation type="submission" date="2024-01" db="EMBL/GenBank/DDBJ databases">
        <authorList>
            <person name="Alioto T."/>
            <person name="Alioto T."/>
            <person name="Gomez Garrido J."/>
        </authorList>
    </citation>
    <scope>NUCLEOTIDE SEQUENCE [LARGE SCALE GENOMIC DNA]</scope>
</reference>
<evidence type="ECO:0000259" key="7">
    <source>
        <dbReference type="Pfam" id="PF13088"/>
    </source>
</evidence>
<protein>
    <recommendedName>
        <fullName evidence="3">exo-alpha-sialidase</fullName>
        <ecNumber evidence="3">3.2.1.18</ecNumber>
    </recommendedName>
</protein>
<keyword evidence="9" id="KW-1185">Reference proteome</keyword>
<evidence type="ECO:0000256" key="6">
    <source>
        <dbReference type="ARBA" id="ARBA00023295"/>
    </source>
</evidence>
<dbReference type="CDD" id="cd15482">
    <property type="entry name" value="Sialidase_non-viral"/>
    <property type="match status" value="1"/>
</dbReference>
<dbReference type="InterPro" id="IPR036278">
    <property type="entry name" value="Sialidase_sf"/>
</dbReference>
<evidence type="ECO:0000256" key="1">
    <source>
        <dbReference type="ARBA" id="ARBA00000427"/>
    </source>
</evidence>
<dbReference type="EC" id="3.2.1.18" evidence="3"/>
<dbReference type="AlphaFoldDB" id="A0AAV1N3D7"/>